<dbReference type="EMBL" id="BMAT01003751">
    <property type="protein sequence ID" value="GFR61699.1"/>
    <property type="molecule type" value="Genomic_DNA"/>
</dbReference>
<evidence type="ECO:0000313" key="2">
    <source>
        <dbReference type="Proteomes" id="UP000762676"/>
    </source>
</evidence>
<organism evidence="1 2">
    <name type="scientific">Elysia marginata</name>
    <dbReference type="NCBI Taxonomy" id="1093978"/>
    <lineage>
        <taxon>Eukaryota</taxon>
        <taxon>Metazoa</taxon>
        <taxon>Spiralia</taxon>
        <taxon>Lophotrochozoa</taxon>
        <taxon>Mollusca</taxon>
        <taxon>Gastropoda</taxon>
        <taxon>Heterobranchia</taxon>
        <taxon>Euthyneura</taxon>
        <taxon>Panpulmonata</taxon>
        <taxon>Sacoglossa</taxon>
        <taxon>Placobranchoidea</taxon>
        <taxon>Plakobranchidae</taxon>
        <taxon>Elysia</taxon>
    </lineage>
</organism>
<sequence>MPANCPRFEVLGCNPKIYRQASAEAKNNDRELQEVQKSLIQGISALGQAMSEEEACADHLAAALASMGEASHRLDIARRKNFKPFINDEYKALCLDSYSVEGLLFNKDLGDKVKSLGDANKVAKFLRKEYGQQKEPVPFFKG</sequence>
<proteinExistence type="predicted"/>
<dbReference type="PANTHER" id="PTHR34239">
    <property type="entry name" value="APPLE DOMAIN-CONTAINING PROTEIN"/>
    <property type="match status" value="1"/>
</dbReference>
<dbReference type="Proteomes" id="UP000762676">
    <property type="component" value="Unassembled WGS sequence"/>
</dbReference>
<keyword evidence="2" id="KW-1185">Reference proteome</keyword>
<name>A0AAV4ELL5_9GAST</name>
<comment type="caution">
    <text evidence="1">The sequence shown here is derived from an EMBL/GenBank/DDBJ whole genome shotgun (WGS) entry which is preliminary data.</text>
</comment>
<gene>
    <name evidence="1" type="ORF">ElyMa_001854000</name>
</gene>
<accession>A0AAV4ELL5</accession>
<evidence type="ECO:0000313" key="1">
    <source>
        <dbReference type="EMBL" id="GFR61699.1"/>
    </source>
</evidence>
<dbReference type="PANTHER" id="PTHR34239:SF2">
    <property type="entry name" value="TRANSPOSABLE ELEMENT P TRANSPOSASE_THAP9 CONSERVED DOMAIN-CONTAINING PROTEIN"/>
    <property type="match status" value="1"/>
</dbReference>
<protein>
    <submittedName>
        <fullName evidence="1">Uncharacterized protein</fullName>
    </submittedName>
</protein>
<dbReference type="AlphaFoldDB" id="A0AAV4ELL5"/>
<reference evidence="1 2" key="1">
    <citation type="journal article" date="2021" name="Elife">
        <title>Chloroplast acquisition without the gene transfer in kleptoplastic sea slugs, Plakobranchus ocellatus.</title>
        <authorList>
            <person name="Maeda T."/>
            <person name="Takahashi S."/>
            <person name="Yoshida T."/>
            <person name="Shimamura S."/>
            <person name="Takaki Y."/>
            <person name="Nagai Y."/>
            <person name="Toyoda A."/>
            <person name="Suzuki Y."/>
            <person name="Arimoto A."/>
            <person name="Ishii H."/>
            <person name="Satoh N."/>
            <person name="Nishiyama T."/>
            <person name="Hasebe M."/>
            <person name="Maruyama T."/>
            <person name="Minagawa J."/>
            <person name="Obokata J."/>
            <person name="Shigenobu S."/>
        </authorList>
    </citation>
    <scope>NUCLEOTIDE SEQUENCE [LARGE SCALE GENOMIC DNA]</scope>
</reference>